<evidence type="ECO:0000313" key="3">
    <source>
        <dbReference type="Proteomes" id="UP001153069"/>
    </source>
</evidence>
<comment type="caution">
    <text evidence="2">The sequence shown here is derived from an EMBL/GenBank/DDBJ whole genome shotgun (WGS) entry which is preliminary data.</text>
</comment>
<keyword evidence="3" id="KW-1185">Reference proteome</keyword>
<evidence type="ECO:0000256" key="1">
    <source>
        <dbReference type="SAM" id="MobiDB-lite"/>
    </source>
</evidence>
<feature type="region of interest" description="Disordered" evidence="1">
    <location>
        <begin position="160"/>
        <end position="201"/>
    </location>
</feature>
<dbReference type="Proteomes" id="UP001153069">
    <property type="component" value="Unassembled WGS sequence"/>
</dbReference>
<protein>
    <submittedName>
        <fullName evidence="2">Uncharacterized protein</fullName>
    </submittedName>
</protein>
<proteinExistence type="predicted"/>
<dbReference type="AlphaFoldDB" id="A0A9N8HQ70"/>
<accession>A0A9N8HQ70</accession>
<gene>
    <name evidence="2" type="ORF">SEMRO_1165_G248160.1</name>
</gene>
<evidence type="ECO:0000313" key="2">
    <source>
        <dbReference type="EMBL" id="CAB9521112.1"/>
    </source>
</evidence>
<name>A0A9N8HQ70_9STRA</name>
<feature type="region of interest" description="Disordered" evidence="1">
    <location>
        <begin position="1"/>
        <end position="58"/>
    </location>
</feature>
<organism evidence="2 3">
    <name type="scientific">Seminavis robusta</name>
    <dbReference type="NCBI Taxonomy" id="568900"/>
    <lineage>
        <taxon>Eukaryota</taxon>
        <taxon>Sar</taxon>
        <taxon>Stramenopiles</taxon>
        <taxon>Ochrophyta</taxon>
        <taxon>Bacillariophyta</taxon>
        <taxon>Bacillariophyceae</taxon>
        <taxon>Bacillariophycidae</taxon>
        <taxon>Naviculales</taxon>
        <taxon>Naviculaceae</taxon>
        <taxon>Seminavis</taxon>
    </lineage>
</organism>
<feature type="compositionally biased region" description="Low complexity" evidence="1">
    <location>
        <begin position="169"/>
        <end position="187"/>
    </location>
</feature>
<sequence length="286" mass="32234">MSSIQQRENSLGASTSGTGSRNDASARSRSDSQYYNEYDTDVTAASTRSSKEDNNNDDSLPLVRVLIQHGVPVPTMTGSNRKRKCRDWEYLCDLDDDARQESVEVDISVVIQDEEDSKRPRNWVVASALQGGLDSDEHEFAVEIEKAKLERIDEEAYWRRHGDPDAPYSPTRRSSTSSLSSPSIDADAGADDEDDVENVSAYSPGYSASDWSYSSHDDTIVRVCYAALKRERDLENWSESTFNDACINLLNEYYSREDDKHRLFKASRNVESQLRVISNRTNEALS</sequence>
<dbReference type="EMBL" id="CAICTM010001163">
    <property type="protein sequence ID" value="CAB9521112.1"/>
    <property type="molecule type" value="Genomic_DNA"/>
</dbReference>
<feature type="compositionally biased region" description="Polar residues" evidence="1">
    <location>
        <begin position="1"/>
        <end position="19"/>
    </location>
</feature>
<reference evidence="2" key="1">
    <citation type="submission" date="2020-06" db="EMBL/GenBank/DDBJ databases">
        <authorList>
            <consortium name="Plant Systems Biology data submission"/>
        </authorList>
    </citation>
    <scope>NUCLEOTIDE SEQUENCE</scope>
    <source>
        <strain evidence="2">D6</strain>
    </source>
</reference>
<feature type="compositionally biased region" description="Acidic residues" evidence="1">
    <location>
        <begin position="188"/>
        <end position="197"/>
    </location>
</feature>